<dbReference type="InterPro" id="IPR012910">
    <property type="entry name" value="Plug_dom"/>
</dbReference>
<evidence type="ECO:0000256" key="11">
    <source>
        <dbReference type="PROSITE-ProRule" id="PRU01360"/>
    </source>
</evidence>
<evidence type="ECO:0000256" key="4">
    <source>
        <dbReference type="ARBA" id="ARBA00022496"/>
    </source>
</evidence>
<evidence type="ECO:0000256" key="2">
    <source>
        <dbReference type="ARBA" id="ARBA00022448"/>
    </source>
</evidence>
<proteinExistence type="inferred from homology"/>
<evidence type="ECO:0000256" key="6">
    <source>
        <dbReference type="ARBA" id="ARBA00023004"/>
    </source>
</evidence>
<keyword evidence="13" id="KW-1133">Transmembrane helix</keyword>
<evidence type="ECO:0000259" key="14">
    <source>
        <dbReference type="Pfam" id="PF00593"/>
    </source>
</evidence>
<dbReference type="EMBL" id="AWFF01000056">
    <property type="protein sequence ID" value="KCZ53235.1"/>
    <property type="molecule type" value="Genomic_DNA"/>
</dbReference>
<dbReference type="PATRIC" id="fig|1280946.3.peg.2743"/>
<dbReference type="PROSITE" id="PS52016">
    <property type="entry name" value="TONB_DEPENDENT_REC_3"/>
    <property type="match status" value="1"/>
</dbReference>
<evidence type="ECO:0000256" key="9">
    <source>
        <dbReference type="ARBA" id="ARBA00023136"/>
    </source>
</evidence>
<dbReference type="GO" id="GO:0009279">
    <property type="term" value="C:cell outer membrane"/>
    <property type="evidence" value="ECO:0007669"/>
    <property type="project" value="UniProtKB-SubCell"/>
</dbReference>
<keyword evidence="9 11" id="KW-0472">Membrane</keyword>
<dbReference type="AlphaFoldDB" id="A0A062UAT3"/>
<keyword evidence="5 11" id="KW-0812">Transmembrane</keyword>
<reference evidence="16 17" key="1">
    <citation type="journal article" date="2014" name="Antonie Van Leeuwenhoek">
        <title>Hyphomonas beringensis sp. nov. and Hyphomonas chukchiensis sp. nov., isolated from surface seawater of the Bering Sea and Chukchi Sea.</title>
        <authorList>
            <person name="Li C."/>
            <person name="Lai Q."/>
            <person name="Li G."/>
            <person name="Dong C."/>
            <person name="Wang J."/>
            <person name="Liao Y."/>
            <person name="Shao Z."/>
        </authorList>
    </citation>
    <scope>NUCLEOTIDE SEQUENCE [LARGE SCALE GENOMIC DNA]</scope>
    <source>
        <strain evidence="16 17">25B14_1</strain>
    </source>
</reference>
<evidence type="ECO:0000256" key="1">
    <source>
        <dbReference type="ARBA" id="ARBA00004571"/>
    </source>
</evidence>
<evidence type="ECO:0000256" key="13">
    <source>
        <dbReference type="SAM" id="Phobius"/>
    </source>
</evidence>
<feature type="domain" description="TonB-dependent receptor plug" evidence="15">
    <location>
        <begin position="66"/>
        <end position="176"/>
    </location>
</feature>
<evidence type="ECO:0000256" key="7">
    <source>
        <dbReference type="ARBA" id="ARBA00023065"/>
    </source>
</evidence>
<keyword evidence="4" id="KW-0410">Iron transport</keyword>
<dbReference type="InterPro" id="IPR039426">
    <property type="entry name" value="TonB-dep_rcpt-like"/>
</dbReference>
<dbReference type="InterPro" id="IPR000531">
    <property type="entry name" value="Beta-barrel_TonB"/>
</dbReference>
<evidence type="ECO:0000256" key="10">
    <source>
        <dbReference type="ARBA" id="ARBA00023237"/>
    </source>
</evidence>
<evidence type="ECO:0000256" key="3">
    <source>
        <dbReference type="ARBA" id="ARBA00022452"/>
    </source>
</evidence>
<evidence type="ECO:0000259" key="15">
    <source>
        <dbReference type="Pfam" id="PF07715"/>
    </source>
</evidence>
<dbReference type="Pfam" id="PF07715">
    <property type="entry name" value="Plug"/>
    <property type="match status" value="1"/>
</dbReference>
<comment type="caution">
    <text evidence="16">The sequence shown here is derived from an EMBL/GenBank/DDBJ whole genome shotgun (WGS) entry which is preliminary data.</text>
</comment>
<keyword evidence="2 11" id="KW-0813">Transport</keyword>
<evidence type="ECO:0000256" key="5">
    <source>
        <dbReference type="ARBA" id="ARBA00022692"/>
    </source>
</evidence>
<comment type="subcellular location">
    <subcellularLocation>
        <location evidence="1 11">Cell outer membrane</location>
        <topology evidence="1 11">Multi-pass membrane protein</topology>
    </subcellularLocation>
</comment>
<keyword evidence="10 11" id="KW-0998">Cell outer membrane</keyword>
<evidence type="ECO:0008006" key="18">
    <source>
        <dbReference type="Google" id="ProtNLM"/>
    </source>
</evidence>
<evidence type="ECO:0000256" key="8">
    <source>
        <dbReference type="ARBA" id="ARBA00023077"/>
    </source>
</evidence>
<gene>
    <name evidence="16" type="ORF">HY29_17300</name>
</gene>
<evidence type="ECO:0000313" key="17">
    <source>
        <dbReference type="Proteomes" id="UP000027037"/>
    </source>
</evidence>
<dbReference type="PANTHER" id="PTHR32552:SF81">
    <property type="entry name" value="TONB-DEPENDENT OUTER MEMBRANE RECEPTOR"/>
    <property type="match status" value="1"/>
</dbReference>
<keyword evidence="3 11" id="KW-1134">Transmembrane beta strand</keyword>
<dbReference type="InterPro" id="IPR036942">
    <property type="entry name" value="Beta-barrel_TonB_sf"/>
</dbReference>
<feature type="transmembrane region" description="Helical" evidence="13">
    <location>
        <begin position="20"/>
        <end position="41"/>
    </location>
</feature>
<accession>A0A062UAT3</accession>
<dbReference type="OrthoDB" id="7313036at2"/>
<protein>
    <recommendedName>
        <fullName evidence="18">TonB-denpendent receptor</fullName>
    </recommendedName>
</protein>
<keyword evidence="17" id="KW-1185">Reference proteome</keyword>
<dbReference type="STRING" id="1280946.HY29_17300"/>
<evidence type="ECO:0000313" key="16">
    <source>
        <dbReference type="EMBL" id="KCZ53235.1"/>
    </source>
</evidence>
<keyword evidence="8 12" id="KW-0798">TonB box</keyword>
<dbReference type="PANTHER" id="PTHR32552">
    <property type="entry name" value="FERRICHROME IRON RECEPTOR-RELATED"/>
    <property type="match status" value="1"/>
</dbReference>
<dbReference type="GO" id="GO:0006826">
    <property type="term" value="P:iron ion transport"/>
    <property type="evidence" value="ECO:0007669"/>
    <property type="project" value="UniProtKB-KW"/>
</dbReference>
<dbReference type="Proteomes" id="UP000027037">
    <property type="component" value="Unassembled WGS sequence"/>
</dbReference>
<keyword evidence="6" id="KW-0408">Iron</keyword>
<evidence type="ECO:0000256" key="12">
    <source>
        <dbReference type="RuleBase" id="RU003357"/>
    </source>
</evidence>
<sequence>MLGDLERREQTSRARPYLKFTAYIMGTTFLFGLPIAGMAHAQESKPTETRRLQAVTVTAQKRETTLQDASVSLQVLGEETLDQLEIANFEDYANFLPSVSFNSLGPGEAQVYIRGISDGGDGNASGSQPSVGIYLDEQPVTAIGRNLDIHIYDIARIEVLGGPQGTLYGANSQAGTIRIITNAPDPSNFEAGYDLNAISVEHGGTGYTAEGFVNLPITSKMALRLVGWYDESPGYIDAVPATKTFSRSGVTINNDGYVEDDFNVATTAGARAALGIDINDSWTATAKILHQKQESDGVWDHDPEDLGDLEVARFSPDHGEDEFTQYGVTVEGDIGGVSLTYAGTYMDREVDDTSDYTEYAEYSSFIDYYTCYYAYDATAGGYNFYSCEDPRISFNENSKYERESHELRFATSEDKRLRFIGGVFYQDSKHSYVFDYRIPNIKAGYQIRDPNTYFVTDQVRQDKETALFGELSYDLTDTVTATIGGRFFDTETSISGEVGTVFAISQVDASTSESGSVYKLNLSWEPTDDLMFYGTVSEGFRPGGVNREKTSNIPQEYQSDLITNYEVGWKTELADGQVRLNGAAYIMKWDDVQFTRFDPSESQLGLTSNAGAAEVKGIEADMAWLATDNLTLTGAFTWLNAELTEDFTQNINAGPVAPDAPSGTRLPFIPEYKAYVNARYDFRVKNYDAFLNGNYSVVGSSYNDLYVAVRQEQDGYGLLNVSAGFGRNDWQVKLSLRNLTDERAELYRNAADFDSRITTNQPRSIGITFSQKF</sequence>
<organism evidence="16 17">
    <name type="scientific">Hyphomonas beringensis</name>
    <dbReference type="NCBI Taxonomy" id="1280946"/>
    <lineage>
        <taxon>Bacteria</taxon>
        <taxon>Pseudomonadati</taxon>
        <taxon>Pseudomonadota</taxon>
        <taxon>Alphaproteobacteria</taxon>
        <taxon>Hyphomonadales</taxon>
        <taxon>Hyphomonadaceae</taxon>
        <taxon>Hyphomonas</taxon>
    </lineage>
</organism>
<comment type="similarity">
    <text evidence="11 12">Belongs to the TonB-dependent receptor family.</text>
</comment>
<keyword evidence="7" id="KW-0406">Ion transport</keyword>
<dbReference type="RefSeq" id="WP_051601541.1">
    <property type="nucleotide sequence ID" value="NZ_AWFF01000056.1"/>
</dbReference>
<dbReference type="SUPFAM" id="SSF56935">
    <property type="entry name" value="Porins"/>
    <property type="match status" value="1"/>
</dbReference>
<dbReference type="Gene3D" id="2.40.170.20">
    <property type="entry name" value="TonB-dependent receptor, beta-barrel domain"/>
    <property type="match status" value="1"/>
</dbReference>
<dbReference type="eggNOG" id="COG4773">
    <property type="taxonomic scope" value="Bacteria"/>
</dbReference>
<feature type="domain" description="TonB-dependent receptor-like beta-barrel" evidence="14">
    <location>
        <begin position="314"/>
        <end position="739"/>
    </location>
</feature>
<dbReference type="Pfam" id="PF00593">
    <property type="entry name" value="TonB_dep_Rec_b-barrel"/>
    <property type="match status" value="1"/>
</dbReference>
<name>A0A062UAT3_9PROT</name>